<feature type="compositionally biased region" description="Polar residues" evidence="1">
    <location>
        <begin position="1043"/>
        <end position="1058"/>
    </location>
</feature>
<dbReference type="InterPro" id="IPR013784">
    <property type="entry name" value="Carb-bd-like_fold"/>
</dbReference>
<feature type="compositionally biased region" description="Polar residues" evidence="1">
    <location>
        <begin position="316"/>
        <end position="336"/>
    </location>
</feature>
<feature type="compositionally biased region" description="Acidic residues" evidence="1">
    <location>
        <begin position="1090"/>
        <end position="1099"/>
    </location>
</feature>
<dbReference type="VEuPathDB" id="CryptoDB:Cvel_24200"/>
<dbReference type="AlphaFoldDB" id="A0A0G4H0S3"/>
<protein>
    <submittedName>
        <fullName evidence="2">Uncharacterized protein</fullName>
    </submittedName>
</protein>
<feature type="region of interest" description="Disordered" evidence="1">
    <location>
        <begin position="956"/>
        <end position="1099"/>
    </location>
</feature>
<feature type="compositionally biased region" description="Basic and acidic residues" evidence="1">
    <location>
        <begin position="537"/>
        <end position="546"/>
    </location>
</feature>
<feature type="compositionally biased region" description="Polar residues" evidence="1">
    <location>
        <begin position="360"/>
        <end position="370"/>
    </location>
</feature>
<dbReference type="GO" id="GO:0030246">
    <property type="term" value="F:carbohydrate binding"/>
    <property type="evidence" value="ECO:0007669"/>
    <property type="project" value="InterPro"/>
</dbReference>
<organism evidence="2">
    <name type="scientific">Chromera velia CCMP2878</name>
    <dbReference type="NCBI Taxonomy" id="1169474"/>
    <lineage>
        <taxon>Eukaryota</taxon>
        <taxon>Sar</taxon>
        <taxon>Alveolata</taxon>
        <taxon>Colpodellida</taxon>
        <taxon>Chromeraceae</taxon>
        <taxon>Chromera</taxon>
    </lineage>
</organism>
<feature type="region of interest" description="Disordered" evidence="1">
    <location>
        <begin position="304"/>
        <end position="552"/>
    </location>
</feature>
<reference evidence="2" key="1">
    <citation type="submission" date="2014-11" db="EMBL/GenBank/DDBJ databases">
        <authorList>
            <person name="Otto D Thomas"/>
            <person name="Naeem Raeece"/>
        </authorList>
    </citation>
    <scope>NUCLEOTIDE SEQUENCE</scope>
</reference>
<dbReference type="SUPFAM" id="SSF49452">
    <property type="entry name" value="Starch-binding domain-like"/>
    <property type="match status" value="1"/>
</dbReference>
<proteinExistence type="predicted"/>
<feature type="compositionally biased region" description="Pro residues" evidence="1">
    <location>
        <begin position="967"/>
        <end position="987"/>
    </location>
</feature>
<gene>
    <name evidence="2" type="ORF">Cvel_24200</name>
</gene>
<feature type="compositionally biased region" description="Low complexity" evidence="1">
    <location>
        <begin position="428"/>
        <end position="446"/>
    </location>
</feature>
<feature type="compositionally biased region" description="Low complexity" evidence="1">
    <location>
        <begin position="957"/>
        <end position="966"/>
    </location>
</feature>
<dbReference type="EMBL" id="CDMZ01001749">
    <property type="protein sequence ID" value="CEM37016.1"/>
    <property type="molecule type" value="Genomic_DNA"/>
</dbReference>
<name>A0A0G4H0S3_9ALVE</name>
<evidence type="ECO:0000313" key="2">
    <source>
        <dbReference type="EMBL" id="CEM37016.1"/>
    </source>
</evidence>
<accession>A0A0G4H0S3</accession>
<feature type="compositionally biased region" description="Basic and acidic residues" evidence="1">
    <location>
        <begin position="490"/>
        <end position="524"/>
    </location>
</feature>
<feature type="compositionally biased region" description="Basic and acidic residues" evidence="1">
    <location>
        <begin position="337"/>
        <end position="346"/>
    </location>
</feature>
<feature type="region of interest" description="Disordered" evidence="1">
    <location>
        <begin position="179"/>
        <end position="220"/>
    </location>
</feature>
<evidence type="ECO:0000256" key="1">
    <source>
        <dbReference type="SAM" id="MobiDB-lite"/>
    </source>
</evidence>
<sequence length="1099" mass="118963">MSVDSRVPSVMETRSVLLRNSWKPIATIRARLSALGEMRNHRVVFLCTCAEAGLHERLFASGSCAELGCWEERKVIPLYRVEVPGEILQTLCHSYSESASVCTSVSETKPQISQPNSLWISEPVELRSLKHNPCVHLPVEEEARAETHLQKESERRILSGSTSTVSSFVRLEHRLLIGPADLPKSNGGSQTAAEKHAERGQDAVSESHVSPTFRVEPLGEGKRGTRRLFLPIETTQGEREVGTESVLGDQWGSGQANFVSAERSVERESLSHWLWLRWGEDGVSSSCQGGFPSDLLSLSSTHTKNGAIDKDKQGPTDPTNKTLHPSLSLPQTSTDGSRSRRQDGHLPPRKTHIAPPPPETSSTFQPQNCSLVPPQLPNSPFRLSPPVSNGRENGSPASPLSLQVPSLPHLPPNSIQRDAKEGPKSRRSCPPSTTTSLSRLRLPSLSIPDQRGGLKRETEGPRSCWRHTTTADPPTPRLPSLTIAAKKRQHTPERNSDTEHADHADVDSLRVDVSLSERHSETARGRSPTHDAAGCESAEKIRRESESESIGTLSLSLEKIDVQIEMDERVRHLQGRIPLGVCAGTERIDRRVGQRGLRLQMVSEFEKGMTVIGEVQDHLRQQLEQGRLSLRKLTPDPFRTPPDCNKLQIQLLNSQSGFPTLNSTEREKAGFLQGWGARLARGGIMMEGGGSGLLFGIHALFDRPLAFSPLPQVAGGGHRGPPMATAGGMIKREAFGEAPFPLPLSPDVFASSDNGGFLRERGLSAGMSDETGREEGGLVVRALQERNEEEGCRDSGPVEKALGSAEKEIPLELSGERKGEGALERRRLPSLLNASNSVQAVSIGGSPCDCGDIQGEAECMRSGSKVDLKIISPFLSLPPFSLTSKAVHVEAVACRGEEREESLTSCIGDCMQSSDSREGVGVAMMGGKKRKAVPPPLCDVRGAGETESVPRLALFTSPPQAESPSPYASPPLAPPVPSLLWQPPPLPSSTQESEVRPDAPEGTVRPCRLTVPSAQMDSKSNRKKREGGDRTGCPDDTPLSVLEQESISLSESDNSHGSLNEGDGAVGVHTQVPFGHSDSSRLRRYRVSTGEEEGGEARA</sequence>
<feature type="compositionally biased region" description="Polar residues" evidence="1">
    <location>
        <begin position="386"/>
        <end position="404"/>
    </location>
</feature>